<accession>A0ABQ8FWG7</accession>
<protein>
    <submittedName>
        <fullName evidence="2">Uncharacterized protein</fullName>
    </submittedName>
</protein>
<feature type="non-terminal residue" evidence="2">
    <location>
        <position position="1"/>
    </location>
</feature>
<organism evidence="2 3">
    <name type="scientific">Macrophomina phaseolina</name>
    <dbReference type="NCBI Taxonomy" id="35725"/>
    <lineage>
        <taxon>Eukaryota</taxon>
        <taxon>Fungi</taxon>
        <taxon>Dikarya</taxon>
        <taxon>Ascomycota</taxon>
        <taxon>Pezizomycotina</taxon>
        <taxon>Dothideomycetes</taxon>
        <taxon>Dothideomycetes incertae sedis</taxon>
        <taxon>Botryosphaeriales</taxon>
        <taxon>Botryosphaeriaceae</taxon>
        <taxon>Macrophomina</taxon>
    </lineage>
</organism>
<dbReference type="Proteomes" id="UP000774617">
    <property type="component" value="Unassembled WGS sequence"/>
</dbReference>
<evidence type="ECO:0000313" key="2">
    <source>
        <dbReference type="EMBL" id="KAH7026761.1"/>
    </source>
</evidence>
<evidence type="ECO:0000256" key="1">
    <source>
        <dbReference type="SAM" id="MobiDB-lite"/>
    </source>
</evidence>
<feature type="compositionally biased region" description="Basic and acidic residues" evidence="1">
    <location>
        <begin position="28"/>
        <end position="40"/>
    </location>
</feature>
<reference evidence="2 3" key="1">
    <citation type="journal article" date="2021" name="Nat. Commun.">
        <title>Genetic determinants of endophytism in the Arabidopsis root mycobiome.</title>
        <authorList>
            <person name="Mesny F."/>
            <person name="Miyauchi S."/>
            <person name="Thiergart T."/>
            <person name="Pickel B."/>
            <person name="Atanasova L."/>
            <person name="Karlsson M."/>
            <person name="Huettel B."/>
            <person name="Barry K.W."/>
            <person name="Haridas S."/>
            <person name="Chen C."/>
            <person name="Bauer D."/>
            <person name="Andreopoulos W."/>
            <person name="Pangilinan J."/>
            <person name="LaButti K."/>
            <person name="Riley R."/>
            <person name="Lipzen A."/>
            <person name="Clum A."/>
            <person name="Drula E."/>
            <person name="Henrissat B."/>
            <person name="Kohler A."/>
            <person name="Grigoriev I.V."/>
            <person name="Martin F.M."/>
            <person name="Hacquard S."/>
        </authorList>
    </citation>
    <scope>NUCLEOTIDE SEQUENCE [LARGE SCALE GENOMIC DNA]</scope>
    <source>
        <strain evidence="2 3">MPI-SDFR-AT-0080</strain>
    </source>
</reference>
<feature type="non-terminal residue" evidence="2">
    <location>
        <position position="137"/>
    </location>
</feature>
<dbReference type="EMBL" id="JAGTJR010000056">
    <property type="protein sequence ID" value="KAH7026761.1"/>
    <property type="molecule type" value="Genomic_DNA"/>
</dbReference>
<evidence type="ECO:0000313" key="3">
    <source>
        <dbReference type="Proteomes" id="UP000774617"/>
    </source>
</evidence>
<sequence>ASQATPATPTPATPTTPSTPSTPGTSSEEPKRHKNRDLTRDERLQCLTLRSVNWEYKQIADKLGYTVRQVRYACNAGHPTPRKKTGRHLKLTQEQANELEVFVCSSRTNRLLDYFTLANGPFRHWGVSEGCIRRTLK</sequence>
<feature type="region of interest" description="Disordered" evidence="1">
    <location>
        <begin position="1"/>
        <end position="40"/>
    </location>
</feature>
<keyword evidence="3" id="KW-1185">Reference proteome</keyword>
<name>A0ABQ8FWG7_9PEZI</name>
<proteinExistence type="predicted"/>
<comment type="caution">
    <text evidence="2">The sequence shown here is derived from an EMBL/GenBank/DDBJ whole genome shotgun (WGS) entry which is preliminary data.</text>
</comment>
<gene>
    <name evidence="2" type="ORF">B0J12DRAFT_542562</name>
</gene>
<feature type="compositionally biased region" description="Low complexity" evidence="1">
    <location>
        <begin position="15"/>
        <end position="27"/>
    </location>
</feature>